<sequence length="48" mass="5184">MKTQTLRRADQKCLYCGGTGYYQLLLGGTETCAHCGGTGKQPAEKTED</sequence>
<reference evidence="1 2" key="1">
    <citation type="submission" date="2016-10" db="EMBL/GenBank/DDBJ databases">
        <authorList>
            <person name="de Groot N.N."/>
        </authorList>
    </citation>
    <scope>NUCLEOTIDE SEQUENCE [LARGE SCALE GENOMIC DNA]</scope>
    <source>
        <strain evidence="1 2">DSM 44945</strain>
    </source>
</reference>
<evidence type="ECO:0000313" key="2">
    <source>
        <dbReference type="Proteomes" id="UP000198661"/>
    </source>
</evidence>
<evidence type="ECO:0008006" key="3">
    <source>
        <dbReference type="Google" id="ProtNLM"/>
    </source>
</evidence>
<dbReference type="InterPro" id="IPR035272">
    <property type="entry name" value="DUF5351"/>
</dbReference>
<dbReference type="STRING" id="201973.SAMN04488025_11477"/>
<keyword evidence="2" id="KW-1185">Reference proteome</keyword>
<organism evidence="1 2">
    <name type="scientific">Planifilum fulgidum</name>
    <dbReference type="NCBI Taxonomy" id="201973"/>
    <lineage>
        <taxon>Bacteria</taxon>
        <taxon>Bacillati</taxon>
        <taxon>Bacillota</taxon>
        <taxon>Bacilli</taxon>
        <taxon>Bacillales</taxon>
        <taxon>Thermoactinomycetaceae</taxon>
        <taxon>Planifilum</taxon>
    </lineage>
</organism>
<dbReference type="EMBL" id="FOOK01000014">
    <property type="protein sequence ID" value="SFG07444.1"/>
    <property type="molecule type" value="Genomic_DNA"/>
</dbReference>
<dbReference type="AlphaFoldDB" id="A0A1I2NU70"/>
<gene>
    <name evidence="1" type="ORF">SAMN04488025_11477</name>
</gene>
<protein>
    <recommendedName>
        <fullName evidence="3">YuiA family protein</fullName>
    </recommendedName>
</protein>
<dbReference type="RefSeq" id="WP_177199083.1">
    <property type="nucleotide sequence ID" value="NZ_FOOK01000014.1"/>
</dbReference>
<name>A0A1I2NU70_9BACL</name>
<proteinExistence type="predicted"/>
<dbReference type="Gene3D" id="6.20.20.10">
    <property type="match status" value="1"/>
</dbReference>
<evidence type="ECO:0000313" key="1">
    <source>
        <dbReference type="EMBL" id="SFG07444.1"/>
    </source>
</evidence>
<dbReference type="Pfam" id="PF17302">
    <property type="entry name" value="DUF5351"/>
    <property type="match status" value="1"/>
</dbReference>
<dbReference type="Proteomes" id="UP000198661">
    <property type="component" value="Unassembled WGS sequence"/>
</dbReference>
<accession>A0A1I2NU70</accession>